<evidence type="ECO:0000313" key="1">
    <source>
        <dbReference type="EMBL" id="MBB5535198.1"/>
    </source>
</evidence>
<keyword evidence="2" id="KW-1185">Reference proteome</keyword>
<gene>
    <name evidence="1" type="ORF">GGD55_001892</name>
</gene>
<dbReference type="EMBL" id="JACHBK010000004">
    <property type="protein sequence ID" value="MBB5535198.1"/>
    <property type="molecule type" value="Genomic_DNA"/>
</dbReference>
<name>A0A7W8U9G5_9HYPH</name>
<protein>
    <submittedName>
        <fullName evidence="1">Uncharacterized protein</fullName>
    </submittedName>
</protein>
<comment type="caution">
    <text evidence="1">The sequence shown here is derived from an EMBL/GenBank/DDBJ whole genome shotgun (WGS) entry which is preliminary data.</text>
</comment>
<dbReference type="AlphaFoldDB" id="A0A7W8U9G5"/>
<evidence type="ECO:0000313" key="2">
    <source>
        <dbReference type="Proteomes" id="UP000585507"/>
    </source>
</evidence>
<organism evidence="1 2">
    <name type="scientific">Rhizobium giardinii</name>
    <dbReference type="NCBI Taxonomy" id="56731"/>
    <lineage>
        <taxon>Bacteria</taxon>
        <taxon>Pseudomonadati</taxon>
        <taxon>Pseudomonadota</taxon>
        <taxon>Alphaproteobacteria</taxon>
        <taxon>Hyphomicrobiales</taxon>
        <taxon>Rhizobiaceae</taxon>
        <taxon>Rhizobium/Agrobacterium group</taxon>
        <taxon>Rhizobium</taxon>
    </lineage>
</organism>
<reference evidence="1 2" key="1">
    <citation type="submission" date="2020-08" db="EMBL/GenBank/DDBJ databases">
        <title>Genomic Encyclopedia of Type Strains, Phase IV (KMG-V): Genome sequencing to study the core and pangenomes of soil and plant-associated prokaryotes.</title>
        <authorList>
            <person name="Whitman W."/>
        </authorList>
    </citation>
    <scope>NUCLEOTIDE SEQUENCE [LARGE SCALE GENOMIC DNA]</scope>
    <source>
        <strain evidence="1 2">SEMIA 4084</strain>
    </source>
</reference>
<dbReference type="RefSeq" id="WP_018327767.1">
    <property type="nucleotide sequence ID" value="NZ_JACHBK010000004.1"/>
</dbReference>
<dbReference type="Proteomes" id="UP000585507">
    <property type="component" value="Unassembled WGS sequence"/>
</dbReference>
<accession>A0A7W8U9G5</accession>
<proteinExistence type="predicted"/>
<sequence>MIKVTKVAVTALSAGGMLIGTLLLAAQADTANMLLRINTPSAKGDAVLQKTSRLRAGVSASQGG</sequence>